<name>A0A8S2VD30_9BILA</name>
<proteinExistence type="predicted"/>
<dbReference type="EMBL" id="CAJOBA010071270">
    <property type="protein sequence ID" value="CAF4393206.1"/>
    <property type="molecule type" value="Genomic_DNA"/>
</dbReference>
<gene>
    <name evidence="1" type="ORF">TMI583_LOCUS43142</name>
</gene>
<evidence type="ECO:0000313" key="2">
    <source>
        <dbReference type="Proteomes" id="UP000682733"/>
    </source>
</evidence>
<dbReference type="AlphaFoldDB" id="A0A8S2VD30"/>
<feature type="non-terminal residue" evidence="1">
    <location>
        <position position="447"/>
    </location>
</feature>
<dbReference type="Proteomes" id="UP000682733">
    <property type="component" value="Unassembled WGS sequence"/>
</dbReference>
<reference evidence="1" key="1">
    <citation type="submission" date="2021-02" db="EMBL/GenBank/DDBJ databases">
        <authorList>
            <person name="Nowell W R."/>
        </authorList>
    </citation>
    <scope>NUCLEOTIDE SEQUENCE</scope>
</reference>
<accession>A0A8S2VD30</accession>
<organism evidence="1 2">
    <name type="scientific">Didymodactylos carnosus</name>
    <dbReference type="NCBI Taxonomy" id="1234261"/>
    <lineage>
        <taxon>Eukaryota</taxon>
        <taxon>Metazoa</taxon>
        <taxon>Spiralia</taxon>
        <taxon>Gnathifera</taxon>
        <taxon>Rotifera</taxon>
        <taxon>Eurotatoria</taxon>
        <taxon>Bdelloidea</taxon>
        <taxon>Philodinida</taxon>
        <taxon>Philodinidae</taxon>
        <taxon>Didymodactylos</taxon>
    </lineage>
</organism>
<feature type="non-terminal residue" evidence="1">
    <location>
        <position position="1"/>
    </location>
</feature>
<protein>
    <submittedName>
        <fullName evidence="1">Uncharacterized protein</fullName>
    </submittedName>
</protein>
<comment type="caution">
    <text evidence="1">The sequence shown here is derived from an EMBL/GenBank/DDBJ whole genome shotgun (WGS) entry which is preliminary data.</text>
</comment>
<sequence length="447" mass="52716">FVTKTPISIQYTDFITQLNNPRNSYLPLKLLRLILNSRDFLKLTNIIYDLSRFYILIHQTYSQLIEKEQFLDVKLIELYNIAKQQYKQISFDHWKIIINGIEAVNKYHDITNGSIRPGACDQQQYFEKINENSQLSYLATTGNSDEGDIIMRILSVLINYQNNLLATIEDEYNENINNSTIIKNLVNYLNKNEIYIIQISLNHNSIISLSNNEYLWIEQISKASLLDENLNGNGELNFDFLYVQSYLVVRYLLSSRITYEHIHSKYQCYIKRQLNTNNILDDSYNIGGLFSQKLTDLQIETDWNHLNDMLLDKLYDSLNLLKCIVIILKDQLKNNDSNENLFSIMYLYNFLTKYSQESEMNLIQTCKIKDFQLCYIDFIRSLYEKHIIGFEHLFIGVPSALRTPIPFPIQEKLNDCFQVVNLNEDHHTIRSFIQEITNFLNELKTLE</sequence>
<evidence type="ECO:0000313" key="1">
    <source>
        <dbReference type="EMBL" id="CAF4393206.1"/>
    </source>
</evidence>